<dbReference type="OrthoDB" id="8005993at2"/>
<proteinExistence type="predicted"/>
<organism evidence="4 5">
    <name type="scientific">Hansschlegelia zhihuaiae</name>
    <dbReference type="NCBI Taxonomy" id="405005"/>
    <lineage>
        <taxon>Bacteria</taxon>
        <taxon>Pseudomonadati</taxon>
        <taxon>Pseudomonadota</taxon>
        <taxon>Alphaproteobacteria</taxon>
        <taxon>Hyphomicrobiales</taxon>
        <taxon>Methylopilaceae</taxon>
        <taxon>Hansschlegelia</taxon>
    </lineage>
</organism>
<sequence length="181" mass="19449">MMDNVVGLAIESLVAVLLVATIFYCATLDRRLRRLRSDETTMRDTITELVGATHAAERAIAALRATVAQSEETLSERLGKAAALSEQMAVQLADGEQVIERIAKIAKAARDHASREAAIADVERIKTTREEIRREARRDAEREAEAARLAAEPPVSASAAAAAAAELFSNRIRALSLGAAT</sequence>
<feature type="compositionally biased region" description="Basic and acidic residues" evidence="1">
    <location>
        <begin position="135"/>
        <end position="146"/>
    </location>
</feature>
<keyword evidence="2" id="KW-1133">Transmembrane helix</keyword>
<dbReference type="Proteomes" id="UP000289708">
    <property type="component" value="Unassembled WGS sequence"/>
</dbReference>
<gene>
    <name evidence="4" type="ORF">EK403_13750</name>
</gene>
<feature type="domain" description="DUF6468" evidence="3">
    <location>
        <begin position="35"/>
        <end position="110"/>
    </location>
</feature>
<dbReference type="EMBL" id="RYFI01000013">
    <property type="protein sequence ID" value="RXF72629.1"/>
    <property type="molecule type" value="Genomic_DNA"/>
</dbReference>
<evidence type="ECO:0000313" key="4">
    <source>
        <dbReference type="EMBL" id="RXF72629.1"/>
    </source>
</evidence>
<evidence type="ECO:0000256" key="2">
    <source>
        <dbReference type="SAM" id="Phobius"/>
    </source>
</evidence>
<dbReference type="Pfam" id="PF20072">
    <property type="entry name" value="DUF6468"/>
    <property type="match status" value="1"/>
</dbReference>
<feature type="transmembrane region" description="Helical" evidence="2">
    <location>
        <begin position="6"/>
        <end position="26"/>
    </location>
</feature>
<evidence type="ECO:0000259" key="3">
    <source>
        <dbReference type="Pfam" id="PF20072"/>
    </source>
</evidence>
<comment type="caution">
    <text evidence="4">The sequence shown here is derived from an EMBL/GenBank/DDBJ whole genome shotgun (WGS) entry which is preliminary data.</text>
</comment>
<keyword evidence="5" id="KW-1185">Reference proteome</keyword>
<accession>A0A4Q0MHX5</accession>
<evidence type="ECO:0000313" key="5">
    <source>
        <dbReference type="Proteomes" id="UP000289708"/>
    </source>
</evidence>
<dbReference type="InterPro" id="IPR045531">
    <property type="entry name" value="DUF6468"/>
</dbReference>
<keyword evidence="2" id="KW-0812">Transmembrane</keyword>
<keyword evidence="2" id="KW-0472">Membrane</keyword>
<protein>
    <recommendedName>
        <fullName evidence="3">DUF6468 domain-containing protein</fullName>
    </recommendedName>
</protein>
<feature type="region of interest" description="Disordered" evidence="1">
    <location>
        <begin position="135"/>
        <end position="155"/>
    </location>
</feature>
<evidence type="ECO:0000256" key="1">
    <source>
        <dbReference type="SAM" id="MobiDB-lite"/>
    </source>
</evidence>
<name>A0A4Q0MHX5_9HYPH</name>
<reference evidence="4 5" key="1">
    <citation type="submission" date="2018-12" db="EMBL/GenBank/DDBJ databases">
        <title>bacterium Hansschlegelia zhihuaiae S113.</title>
        <authorList>
            <person name="He J."/>
        </authorList>
    </citation>
    <scope>NUCLEOTIDE SEQUENCE [LARGE SCALE GENOMIC DNA]</scope>
    <source>
        <strain evidence="4 5">S 113</strain>
    </source>
</reference>
<dbReference type="AlphaFoldDB" id="A0A4Q0MHX5"/>